<accession>A0A7K0ENR9</accession>
<name>A0A7K0ENR9_9BACT</name>
<dbReference type="AlphaFoldDB" id="A0A7K0ENR9"/>
<gene>
    <name evidence="2" type="ORF">GJJ30_18875</name>
</gene>
<dbReference type="Pfam" id="PF12728">
    <property type="entry name" value="HTH_17"/>
    <property type="match status" value="1"/>
</dbReference>
<dbReference type="EMBL" id="WJXZ01000012">
    <property type="protein sequence ID" value="MRS63372.1"/>
    <property type="molecule type" value="Genomic_DNA"/>
</dbReference>
<evidence type="ECO:0000313" key="2">
    <source>
        <dbReference type="EMBL" id="MRS63372.1"/>
    </source>
</evidence>
<dbReference type="OrthoDB" id="597977at2"/>
<keyword evidence="3" id="KW-1185">Reference proteome</keyword>
<dbReference type="RefSeq" id="WP_154176745.1">
    <property type="nucleotide sequence ID" value="NZ_WJXZ01000012.1"/>
</dbReference>
<sequence>MAEEMILTTPAQLKTLLVEAVSIALKYHQPTDNVITDQIGGIEVAEQITRLSKARIYTLVSERAIPHKKRGNRLYFNRTELIAWVEQGNRKERGGPEI</sequence>
<organism evidence="2 3">
    <name type="scientific">Larkinella terrae</name>
    <dbReference type="NCBI Taxonomy" id="2025311"/>
    <lineage>
        <taxon>Bacteria</taxon>
        <taxon>Pseudomonadati</taxon>
        <taxon>Bacteroidota</taxon>
        <taxon>Cytophagia</taxon>
        <taxon>Cytophagales</taxon>
        <taxon>Spirosomataceae</taxon>
        <taxon>Larkinella</taxon>
    </lineage>
</organism>
<dbReference type="InterPro" id="IPR041657">
    <property type="entry name" value="HTH_17"/>
</dbReference>
<protein>
    <submittedName>
        <fullName evidence="2">Helix-turn-helix domain-containing protein</fullName>
    </submittedName>
</protein>
<evidence type="ECO:0000259" key="1">
    <source>
        <dbReference type="Pfam" id="PF12728"/>
    </source>
</evidence>
<proteinExistence type="predicted"/>
<reference evidence="2 3" key="1">
    <citation type="journal article" date="2018" name="Antonie Van Leeuwenhoek">
        <title>Larkinella terrae sp. nov., isolated from soil on Jeju Island, South Korea.</title>
        <authorList>
            <person name="Ten L.N."/>
            <person name="Jeon J."/>
            <person name="Park S.J."/>
            <person name="Park S."/>
            <person name="Lee S.Y."/>
            <person name="Kim M.K."/>
            <person name="Jung H.Y."/>
        </authorList>
    </citation>
    <scope>NUCLEOTIDE SEQUENCE [LARGE SCALE GENOMIC DNA]</scope>
    <source>
        <strain evidence="2 3">KCTC 52001</strain>
    </source>
</reference>
<dbReference type="Proteomes" id="UP000441754">
    <property type="component" value="Unassembled WGS sequence"/>
</dbReference>
<evidence type="ECO:0000313" key="3">
    <source>
        <dbReference type="Proteomes" id="UP000441754"/>
    </source>
</evidence>
<comment type="caution">
    <text evidence="2">The sequence shown here is derived from an EMBL/GenBank/DDBJ whole genome shotgun (WGS) entry which is preliminary data.</text>
</comment>
<feature type="domain" description="Helix-turn-helix" evidence="1">
    <location>
        <begin position="43"/>
        <end position="88"/>
    </location>
</feature>